<evidence type="ECO:0000313" key="2">
    <source>
        <dbReference type="EMBL" id="QBR87528.1"/>
    </source>
</evidence>
<organism evidence="2 3">
    <name type="scientific">Microbacterium wangchenii</name>
    <dbReference type="NCBI Taxonomy" id="2541726"/>
    <lineage>
        <taxon>Bacteria</taxon>
        <taxon>Bacillati</taxon>
        <taxon>Actinomycetota</taxon>
        <taxon>Actinomycetes</taxon>
        <taxon>Micrococcales</taxon>
        <taxon>Microbacteriaceae</taxon>
        <taxon>Microbacterium</taxon>
    </lineage>
</organism>
<proteinExistence type="predicted"/>
<protein>
    <recommendedName>
        <fullName evidence="4">Lipoprotein</fullName>
    </recommendedName>
</protein>
<keyword evidence="3" id="KW-1185">Reference proteome</keyword>
<evidence type="ECO:0000256" key="1">
    <source>
        <dbReference type="SAM" id="MobiDB-lite"/>
    </source>
</evidence>
<feature type="region of interest" description="Disordered" evidence="1">
    <location>
        <begin position="25"/>
        <end position="62"/>
    </location>
</feature>
<evidence type="ECO:0000313" key="3">
    <source>
        <dbReference type="Proteomes" id="UP000295748"/>
    </source>
</evidence>
<reference evidence="2 3" key="1">
    <citation type="submission" date="2019-03" db="EMBL/GenBank/DDBJ databases">
        <authorList>
            <person name="Dong K."/>
        </authorList>
    </citation>
    <scope>NUCLEOTIDE SEQUENCE [LARGE SCALE GENOMIC DNA]</scope>
    <source>
        <strain evidence="3">dk512</strain>
    </source>
</reference>
<dbReference type="PROSITE" id="PS51257">
    <property type="entry name" value="PROKAR_LIPOPROTEIN"/>
    <property type="match status" value="1"/>
</dbReference>
<accession>A0ABX5SN30</accession>
<dbReference type="EMBL" id="CP038266">
    <property type="protein sequence ID" value="QBR87528.1"/>
    <property type="molecule type" value="Genomic_DNA"/>
</dbReference>
<gene>
    <name evidence="2" type="ORF">E4K62_01750</name>
</gene>
<feature type="compositionally biased region" description="Acidic residues" evidence="1">
    <location>
        <begin position="41"/>
        <end position="55"/>
    </location>
</feature>
<evidence type="ECO:0008006" key="4">
    <source>
        <dbReference type="Google" id="ProtNLM"/>
    </source>
</evidence>
<dbReference type="Proteomes" id="UP000295748">
    <property type="component" value="Chromosome"/>
</dbReference>
<dbReference type="RefSeq" id="WP_135062978.1">
    <property type="nucleotide sequence ID" value="NZ_CP038266.1"/>
</dbReference>
<name>A0ABX5SN30_9MICO</name>
<sequence length="154" mass="15588">MRRWPGLAFGLILLSALTGCTSEFDDGGPHLPDPTGAAESADPDAAEAAEPDAAEAAEAAAAPERAQAWLDAALLPPGAVSSSRPPADFNSYYVWPDGVNVGQVPAHEAQEGIVYSVAQTREGVAVRAQIAAMHESATCPSLPPGTSLGGVGQG</sequence>